<proteinExistence type="predicted"/>
<comment type="caution">
    <text evidence="1">The sequence shown here is derived from an EMBL/GenBank/DDBJ whole genome shotgun (WGS) entry which is preliminary data.</text>
</comment>
<keyword evidence="1" id="KW-0378">Hydrolase</keyword>
<dbReference type="Gene3D" id="1.50.10.10">
    <property type="match status" value="1"/>
</dbReference>
<dbReference type="PIRSF" id="PIRSF028846">
    <property type="entry name" value="UCP028846"/>
    <property type="match status" value="1"/>
</dbReference>
<organism evidence="1 2">
    <name type="scientific">Paenibacillus antri</name>
    <dbReference type="NCBI Taxonomy" id="2582848"/>
    <lineage>
        <taxon>Bacteria</taxon>
        <taxon>Bacillati</taxon>
        <taxon>Bacillota</taxon>
        <taxon>Bacilli</taxon>
        <taxon>Bacillales</taxon>
        <taxon>Paenibacillaceae</taxon>
        <taxon>Paenibacillus</taxon>
    </lineage>
</organism>
<name>A0A5R9GM59_9BACL</name>
<dbReference type="EMBL" id="VCIW01000001">
    <property type="protein sequence ID" value="TLS54283.1"/>
    <property type="molecule type" value="Genomic_DNA"/>
</dbReference>
<evidence type="ECO:0000313" key="1">
    <source>
        <dbReference type="EMBL" id="TLS54283.1"/>
    </source>
</evidence>
<dbReference type="OrthoDB" id="181472at2"/>
<evidence type="ECO:0000313" key="2">
    <source>
        <dbReference type="Proteomes" id="UP000309676"/>
    </source>
</evidence>
<gene>
    <name evidence="1" type="ORF">FE782_02765</name>
</gene>
<dbReference type="PANTHER" id="PTHR31047:SF0">
    <property type="entry name" value="MEIOTICALLY UP-REGULATED GENE 157 PROTEIN"/>
    <property type="match status" value="1"/>
</dbReference>
<sequence length="447" mass="51230">MEQFRLPKANIPHLELPDAIRRTLAEADEKLAGRPKLQRLFRNCFPNTLETTTKRMDDGTTFVITGDIPAMWLRDSVEQVIHYVPLAKDDPELARIVAGLVRRHAMYINIDPYANAFNEAANDWHWDANDETDMSPWVWERKFELDSLCFTVRLAYVYWKETGLTDIFDESFKLAMRNIVDVWKTEQRHFERSPYRFMRRNCPAIDTLRNEGLGMPVNYTGMIWSGFRPSDDACEFHYNIPANMFAAVSLAQLQDIARWVYRDEAFVGEMKRLEDDVRHGIELYGTYRHPVYGKIYAYETDGFGNYALMDDAGTPSLLSIPYLGYADANDETYRNTRRFILSWENPFYYEGTAAKGIGSPHTPPGYIWPMALSMQGLTAAGDAEMLDTIAVLEATDADTGYMHEGFHADDPAKFTRSWFAWSNSLFAQLVLRAMGKGLLDGEGGKRA</sequence>
<dbReference type="PANTHER" id="PTHR31047">
    <property type="entry name" value="MEIOTICALLY UP-REGULATED GENE 157 PROTEIN"/>
    <property type="match status" value="1"/>
</dbReference>
<dbReference type="GO" id="GO:0005975">
    <property type="term" value="P:carbohydrate metabolic process"/>
    <property type="evidence" value="ECO:0007669"/>
    <property type="project" value="InterPro"/>
</dbReference>
<dbReference type="InterPro" id="IPR008928">
    <property type="entry name" value="6-hairpin_glycosidase_sf"/>
</dbReference>
<dbReference type="SUPFAM" id="SSF48208">
    <property type="entry name" value="Six-hairpin glycosidases"/>
    <property type="match status" value="1"/>
</dbReference>
<reference evidence="1 2" key="1">
    <citation type="submission" date="2019-05" db="EMBL/GenBank/DDBJ databases">
        <authorList>
            <person name="Narsing Rao M.P."/>
            <person name="Li W.J."/>
        </authorList>
    </citation>
    <scope>NUCLEOTIDE SEQUENCE [LARGE SCALE GENOMIC DNA]</scope>
    <source>
        <strain evidence="1 2">SYSU_K30003</strain>
    </source>
</reference>
<dbReference type="GO" id="GO:0016787">
    <property type="term" value="F:hydrolase activity"/>
    <property type="evidence" value="ECO:0007669"/>
    <property type="project" value="UniProtKB-KW"/>
</dbReference>
<dbReference type="AlphaFoldDB" id="A0A5R9GM59"/>
<dbReference type="RefSeq" id="WP_138192248.1">
    <property type="nucleotide sequence ID" value="NZ_VCIW01000001.1"/>
</dbReference>
<dbReference type="InterPro" id="IPR012341">
    <property type="entry name" value="6hp_glycosidase-like_sf"/>
</dbReference>
<protein>
    <submittedName>
        <fullName evidence="1">Glycoside hydrolase family 125 protein</fullName>
    </submittedName>
</protein>
<keyword evidence="2" id="KW-1185">Reference proteome</keyword>
<dbReference type="Proteomes" id="UP000309676">
    <property type="component" value="Unassembled WGS sequence"/>
</dbReference>
<dbReference type="SMART" id="SM01149">
    <property type="entry name" value="DUF1237"/>
    <property type="match status" value="1"/>
</dbReference>
<dbReference type="InterPro" id="IPR008313">
    <property type="entry name" value="GH125"/>
</dbReference>
<dbReference type="Pfam" id="PF06824">
    <property type="entry name" value="Glyco_hydro_125"/>
    <property type="match status" value="1"/>
</dbReference>
<accession>A0A5R9GM59</accession>